<feature type="domain" description="Ubiquitin Mut7-C" evidence="3">
    <location>
        <begin position="19"/>
        <end position="94"/>
    </location>
</feature>
<evidence type="ECO:0000313" key="4">
    <source>
        <dbReference type="EMBL" id="SER77584.1"/>
    </source>
</evidence>
<dbReference type="Pfam" id="PF01927">
    <property type="entry name" value="Mut7-C"/>
    <property type="match status" value="1"/>
</dbReference>
<sequence length="273" mass="29888">MTNRARPPASAARLRILVPEELRHFLPARRRRPARDPDGMPCPYDGAASLGHVVQSLGVPLTEVSRLRADGEPVPAAYRPPDGARIELSPVPRPQPLPPTAPMPPRFVLDVHLGALARRLRLLGVDTAYRNDAADPELVEQAAAERRILLTQDRGLLLRRALWLGAYVRGSRPDEQLTDVLERFAPPLAPWTRCPACNGMLVPVPKEEIAEQLPPGTRRTYDTFTRCTACGHLYWPGAHHSRLAARVAAARRVSGDGSAPRDGSGNSPGRDAR</sequence>
<dbReference type="Proteomes" id="UP000182841">
    <property type="component" value="Unassembled WGS sequence"/>
</dbReference>
<dbReference type="PANTHER" id="PTHR39081:SF1">
    <property type="entry name" value="MUT7-C RNASE DOMAIN-CONTAINING PROTEIN"/>
    <property type="match status" value="1"/>
</dbReference>
<evidence type="ECO:0000313" key="5">
    <source>
        <dbReference type="Proteomes" id="UP000182841"/>
    </source>
</evidence>
<dbReference type="EMBL" id="FOGO01000004">
    <property type="protein sequence ID" value="SER77584.1"/>
    <property type="molecule type" value="Genomic_DNA"/>
</dbReference>
<evidence type="ECO:0000259" key="3">
    <source>
        <dbReference type="Pfam" id="PF14451"/>
    </source>
</evidence>
<keyword evidence="5" id="KW-1185">Reference proteome</keyword>
<dbReference type="Pfam" id="PF14451">
    <property type="entry name" value="Ub-Mut7C"/>
    <property type="match status" value="1"/>
</dbReference>
<dbReference type="InterPro" id="IPR027798">
    <property type="entry name" value="Ub_Mut7C"/>
</dbReference>
<name>A0A1H9RY57_9ACTN</name>
<evidence type="ECO:0000256" key="1">
    <source>
        <dbReference type="SAM" id="MobiDB-lite"/>
    </source>
</evidence>
<evidence type="ECO:0000259" key="2">
    <source>
        <dbReference type="Pfam" id="PF01927"/>
    </source>
</evidence>
<protein>
    <recommendedName>
        <fullName evidence="6">Mut7-C RNAse domain-containing protein</fullName>
    </recommendedName>
</protein>
<feature type="region of interest" description="Disordered" evidence="1">
    <location>
        <begin position="251"/>
        <end position="273"/>
    </location>
</feature>
<gene>
    <name evidence="4" type="ORF">SAMN05421870_104146</name>
</gene>
<proteinExistence type="predicted"/>
<dbReference type="PANTHER" id="PTHR39081">
    <property type="entry name" value="MUT7-C DOMAIN-CONTAINING PROTEIN"/>
    <property type="match status" value="1"/>
</dbReference>
<dbReference type="AlphaFoldDB" id="A0A1H9RY57"/>
<evidence type="ECO:0008006" key="6">
    <source>
        <dbReference type="Google" id="ProtNLM"/>
    </source>
</evidence>
<dbReference type="RefSeq" id="WP_074999958.1">
    <property type="nucleotide sequence ID" value="NZ_FOGO01000004.1"/>
</dbReference>
<accession>A0A1H9RY57</accession>
<dbReference type="InterPro" id="IPR002782">
    <property type="entry name" value="Mut7-C_RNAse_dom"/>
</dbReference>
<organism evidence="4 5">
    <name type="scientific">Streptomyces qinglanensis</name>
    <dbReference type="NCBI Taxonomy" id="943816"/>
    <lineage>
        <taxon>Bacteria</taxon>
        <taxon>Bacillati</taxon>
        <taxon>Actinomycetota</taxon>
        <taxon>Actinomycetes</taxon>
        <taxon>Kitasatosporales</taxon>
        <taxon>Streptomycetaceae</taxon>
        <taxon>Streptomyces</taxon>
    </lineage>
</organism>
<feature type="domain" description="Mut7-C RNAse" evidence="2">
    <location>
        <begin position="105"/>
        <end position="245"/>
    </location>
</feature>
<reference evidence="5" key="1">
    <citation type="submission" date="2016-10" db="EMBL/GenBank/DDBJ databases">
        <authorList>
            <person name="Varghese N."/>
            <person name="Submissions S."/>
        </authorList>
    </citation>
    <scope>NUCLEOTIDE SEQUENCE [LARGE SCALE GENOMIC DNA]</scope>
    <source>
        <strain evidence="5">CGMCC 4.6825</strain>
    </source>
</reference>